<dbReference type="Pfam" id="PF00001">
    <property type="entry name" value="7tm_1"/>
    <property type="match status" value="1"/>
</dbReference>
<name>A0AAW0P2V3_9GOBI</name>
<feature type="transmembrane region" description="Helical" evidence="5">
    <location>
        <begin position="285"/>
        <end position="308"/>
    </location>
</feature>
<protein>
    <recommendedName>
        <fullName evidence="6">G-protein coupled receptors family 1 profile domain-containing protein</fullName>
    </recommendedName>
</protein>
<keyword evidence="8" id="KW-1185">Reference proteome</keyword>
<feature type="domain" description="G-protein coupled receptors family 1 profile" evidence="6">
    <location>
        <begin position="38"/>
        <end position="128"/>
    </location>
</feature>
<dbReference type="Gene3D" id="1.20.1070.10">
    <property type="entry name" value="Rhodopsin 7-helix transmembrane proteins"/>
    <property type="match status" value="3"/>
</dbReference>
<comment type="caution">
    <text evidence="7">The sequence shown here is derived from an EMBL/GenBank/DDBJ whole genome shotgun (WGS) entry which is preliminary data.</text>
</comment>
<dbReference type="CDD" id="cd00637">
    <property type="entry name" value="7tm_classA_rhodopsin-like"/>
    <property type="match status" value="1"/>
</dbReference>
<dbReference type="PANTHER" id="PTHR26451">
    <property type="entry name" value="G_PROTEIN_RECEP_F1_2 DOMAIN-CONTAINING PROTEIN"/>
    <property type="match status" value="1"/>
</dbReference>
<accession>A0AAW0P2V3</accession>
<feature type="transmembrane region" description="Helical" evidence="5">
    <location>
        <begin position="314"/>
        <end position="344"/>
    </location>
</feature>
<dbReference type="SUPFAM" id="SSF81321">
    <property type="entry name" value="Family A G protein-coupled receptor-like"/>
    <property type="match status" value="3"/>
</dbReference>
<dbReference type="EMBL" id="JBBPFD010000008">
    <property type="protein sequence ID" value="KAK7915725.1"/>
    <property type="molecule type" value="Genomic_DNA"/>
</dbReference>
<dbReference type="PROSITE" id="PS50262">
    <property type="entry name" value="G_PROTEIN_RECEP_F1_2"/>
    <property type="match status" value="2"/>
</dbReference>
<dbReference type="InterPro" id="IPR000276">
    <property type="entry name" value="GPCR_Rhodpsn"/>
</dbReference>
<proteinExistence type="predicted"/>
<feature type="domain" description="G-protein coupled receptors family 1 profile" evidence="6">
    <location>
        <begin position="180"/>
        <end position="384"/>
    </location>
</feature>
<feature type="transmembrane region" description="Helical" evidence="5">
    <location>
        <begin position="86"/>
        <end position="105"/>
    </location>
</feature>
<evidence type="ECO:0000313" key="7">
    <source>
        <dbReference type="EMBL" id="KAK7915725.1"/>
    </source>
</evidence>
<dbReference type="InterPro" id="IPR017452">
    <property type="entry name" value="GPCR_Rhodpsn_7TM"/>
</dbReference>
<feature type="transmembrane region" description="Helical" evidence="5">
    <location>
        <begin position="26"/>
        <end position="46"/>
    </location>
</feature>
<keyword evidence="2 5" id="KW-0812">Transmembrane</keyword>
<dbReference type="InterPro" id="IPR052921">
    <property type="entry name" value="GPCR1_Superfamily_Member"/>
</dbReference>
<evidence type="ECO:0000256" key="4">
    <source>
        <dbReference type="ARBA" id="ARBA00023136"/>
    </source>
</evidence>
<sequence length="384" mass="43660">MNKSSPSQNVSMVYRDPYDTAVAKNVIVMALGLTINYINGMLIHTFRKHQIFYTTPRYILFIHLVVNDMIQLTTAITLYVCSYVFYKINTSICFVIINLAIYTTLNSPINLAVMAVECYIAICFPLRHVPLFSAVAEGVVLPLPQSKKGTLGGGRRLRHLMCWRLATAELPQPCLLTLSGEEGLLYEALWKTSICENVFYHNPRYILFIHLVVNDMIQLTVAITLFVCTYVFFIINTSLCCILLAFAVFTTLNTPLNLAVMAVECYIAVCFPLRHPQLCSIKRIYIVIAVIWVFYHNPRYILFIHLVVNDMIQLTVAITLFVCTYVFFTINTSLCCILLAFAVFTTLNTPLNLAVMAVECYIAVCFPLRHPQLCSIKRIYISFV</sequence>
<organism evidence="7 8">
    <name type="scientific">Mugilogobius chulae</name>
    <name type="common">yellowstripe goby</name>
    <dbReference type="NCBI Taxonomy" id="88201"/>
    <lineage>
        <taxon>Eukaryota</taxon>
        <taxon>Metazoa</taxon>
        <taxon>Chordata</taxon>
        <taxon>Craniata</taxon>
        <taxon>Vertebrata</taxon>
        <taxon>Euteleostomi</taxon>
        <taxon>Actinopterygii</taxon>
        <taxon>Neopterygii</taxon>
        <taxon>Teleostei</taxon>
        <taxon>Neoteleostei</taxon>
        <taxon>Acanthomorphata</taxon>
        <taxon>Gobiaria</taxon>
        <taxon>Gobiiformes</taxon>
        <taxon>Gobioidei</taxon>
        <taxon>Gobiidae</taxon>
        <taxon>Gobionellinae</taxon>
        <taxon>Mugilogobius</taxon>
    </lineage>
</organism>
<dbReference type="AlphaFoldDB" id="A0AAW0P2V3"/>
<keyword evidence="4 5" id="KW-0472">Membrane</keyword>
<evidence type="ECO:0000256" key="1">
    <source>
        <dbReference type="ARBA" id="ARBA00004370"/>
    </source>
</evidence>
<feature type="transmembrane region" description="Helical" evidence="5">
    <location>
        <begin position="58"/>
        <end position="80"/>
    </location>
</feature>
<dbReference type="GO" id="GO:0004984">
    <property type="term" value="F:olfactory receptor activity"/>
    <property type="evidence" value="ECO:0007669"/>
    <property type="project" value="TreeGrafter"/>
</dbReference>
<dbReference type="PANTHER" id="PTHR26451:SF998">
    <property type="entry name" value="ODORANT RECEPTOR-RELATED"/>
    <property type="match status" value="1"/>
</dbReference>
<dbReference type="GO" id="GO:0004930">
    <property type="term" value="F:G protein-coupled receptor activity"/>
    <property type="evidence" value="ECO:0007669"/>
    <property type="project" value="InterPro"/>
</dbReference>
<gene>
    <name evidence="7" type="ORF">WMY93_011486</name>
</gene>
<keyword evidence="3 5" id="KW-1133">Transmembrane helix</keyword>
<comment type="subcellular location">
    <subcellularLocation>
        <location evidence="1">Membrane</location>
    </subcellularLocation>
</comment>
<evidence type="ECO:0000313" key="8">
    <source>
        <dbReference type="Proteomes" id="UP001460270"/>
    </source>
</evidence>
<reference evidence="8" key="1">
    <citation type="submission" date="2024-04" db="EMBL/GenBank/DDBJ databases">
        <title>Salinicola lusitanus LLJ914,a marine bacterium isolated from the Okinawa Trough.</title>
        <authorList>
            <person name="Li J."/>
        </authorList>
    </citation>
    <scope>NUCLEOTIDE SEQUENCE [LARGE SCALE GENOMIC DNA]</scope>
</reference>
<dbReference type="Proteomes" id="UP001460270">
    <property type="component" value="Unassembled WGS sequence"/>
</dbReference>
<dbReference type="GO" id="GO:0016020">
    <property type="term" value="C:membrane"/>
    <property type="evidence" value="ECO:0007669"/>
    <property type="project" value="UniProtKB-SubCell"/>
</dbReference>
<evidence type="ECO:0000259" key="6">
    <source>
        <dbReference type="PROSITE" id="PS50262"/>
    </source>
</evidence>
<dbReference type="GO" id="GO:0005549">
    <property type="term" value="F:odorant binding"/>
    <property type="evidence" value="ECO:0007669"/>
    <property type="project" value="TreeGrafter"/>
</dbReference>
<evidence type="ECO:0000256" key="2">
    <source>
        <dbReference type="ARBA" id="ARBA00022692"/>
    </source>
</evidence>
<feature type="transmembrane region" description="Helical" evidence="5">
    <location>
        <begin position="219"/>
        <end position="249"/>
    </location>
</feature>
<evidence type="ECO:0000256" key="5">
    <source>
        <dbReference type="SAM" id="Phobius"/>
    </source>
</evidence>
<evidence type="ECO:0000256" key="3">
    <source>
        <dbReference type="ARBA" id="ARBA00022989"/>
    </source>
</evidence>